<name>A0ACB9KZY7_9MYRT</name>
<proteinExistence type="predicted"/>
<evidence type="ECO:0000313" key="1">
    <source>
        <dbReference type="EMBL" id="KAI4302731.1"/>
    </source>
</evidence>
<dbReference type="Proteomes" id="UP001057402">
    <property type="component" value="Chromosome 12"/>
</dbReference>
<protein>
    <submittedName>
        <fullName evidence="1">Uncharacterized protein</fullName>
    </submittedName>
</protein>
<dbReference type="EMBL" id="CM042891">
    <property type="protein sequence ID" value="KAI4302731.1"/>
    <property type="molecule type" value="Genomic_DNA"/>
</dbReference>
<accession>A0ACB9KZY7</accession>
<evidence type="ECO:0000313" key="2">
    <source>
        <dbReference type="Proteomes" id="UP001057402"/>
    </source>
</evidence>
<organism evidence="1 2">
    <name type="scientific">Melastoma candidum</name>
    <dbReference type="NCBI Taxonomy" id="119954"/>
    <lineage>
        <taxon>Eukaryota</taxon>
        <taxon>Viridiplantae</taxon>
        <taxon>Streptophyta</taxon>
        <taxon>Embryophyta</taxon>
        <taxon>Tracheophyta</taxon>
        <taxon>Spermatophyta</taxon>
        <taxon>Magnoliopsida</taxon>
        <taxon>eudicotyledons</taxon>
        <taxon>Gunneridae</taxon>
        <taxon>Pentapetalae</taxon>
        <taxon>rosids</taxon>
        <taxon>malvids</taxon>
        <taxon>Myrtales</taxon>
        <taxon>Melastomataceae</taxon>
        <taxon>Melastomatoideae</taxon>
        <taxon>Melastomateae</taxon>
        <taxon>Melastoma</taxon>
    </lineage>
</organism>
<gene>
    <name evidence="1" type="ORF">MLD38_038444</name>
</gene>
<sequence>MARIIPFCRYLSVWHRIPNSPDSYLERKKRRREEKRRRGCGRRVHFLQPVRKVLDANSNEPWDPHGTFLAQIAHASANNYE</sequence>
<reference evidence="2" key="1">
    <citation type="journal article" date="2023" name="Front. Plant Sci.">
        <title>Chromosomal-level genome assembly of Melastoma candidum provides insights into trichome evolution.</title>
        <authorList>
            <person name="Zhong Y."/>
            <person name="Wu W."/>
            <person name="Sun C."/>
            <person name="Zou P."/>
            <person name="Liu Y."/>
            <person name="Dai S."/>
            <person name="Zhou R."/>
        </authorList>
    </citation>
    <scope>NUCLEOTIDE SEQUENCE [LARGE SCALE GENOMIC DNA]</scope>
</reference>
<comment type="caution">
    <text evidence="1">The sequence shown here is derived from an EMBL/GenBank/DDBJ whole genome shotgun (WGS) entry which is preliminary data.</text>
</comment>
<keyword evidence="2" id="KW-1185">Reference proteome</keyword>